<comment type="caution">
    <text evidence="1">The sequence shown here is derived from an EMBL/GenBank/DDBJ whole genome shotgun (WGS) entry which is preliminary data.</text>
</comment>
<reference evidence="1" key="1">
    <citation type="journal article" date="2015" name="Nature">
        <title>Complex archaea that bridge the gap between prokaryotes and eukaryotes.</title>
        <authorList>
            <person name="Spang A."/>
            <person name="Saw J.H."/>
            <person name="Jorgensen S.L."/>
            <person name="Zaremba-Niedzwiedzka K."/>
            <person name="Martijn J."/>
            <person name="Lind A.E."/>
            <person name="van Eijk R."/>
            <person name="Schleper C."/>
            <person name="Guy L."/>
            <person name="Ettema T.J."/>
        </authorList>
    </citation>
    <scope>NUCLEOTIDE SEQUENCE</scope>
</reference>
<feature type="non-terminal residue" evidence="1">
    <location>
        <position position="1"/>
    </location>
</feature>
<protein>
    <submittedName>
        <fullName evidence="1">Uncharacterized protein</fullName>
    </submittedName>
</protein>
<organism evidence="1">
    <name type="scientific">marine sediment metagenome</name>
    <dbReference type="NCBI Taxonomy" id="412755"/>
    <lineage>
        <taxon>unclassified sequences</taxon>
        <taxon>metagenomes</taxon>
        <taxon>ecological metagenomes</taxon>
    </lineage>
</organism>
<sequence>ITGEYGMPYLFVSDKLDWRVNEINDYYWKKNPMGEQMDKPMDKDDHAMDTSKYMLTNRPNISKLTVRHNPKEVGWRQWGERDLQEHRKSIRYG</sequence>
<dbReference type="AlphaFoldDB" id="A0A0F9KKN2"/>
<gene>
    <name evidence="1" type="ORF">LCGC14_1318860</name>
</gene>
<dbReference type="Gene3D" id="3.30.420.280">
    <property type="match status" value="1"/>
</dbReference>
<evidence type="ECO:0000313" key="1">
    <source>
        <dbReference type="EMBL" id="KKM82513.1"/>
    </source>
</evidence>
<accession>A0A0F9KKN2</accession>
<name>A0A0F9KKN2_9ZZZZ</name>
<proteinExistence type="predicted"/>
<dbReference type="EMBL" id="LAZR01007853">
    <property type="protein sequence ID" value="KKM82513.1"/>
    <property type="molecule type" value="Genomic_DNA"/>
</dbReference>